<dbReference type="InterPro" id="IPR011220">
    <property type="entry name" value="UCP028205"/>
</dbReference>
<feature type="domain" description="Uncharacterized protein TP-0789" evidence="2">
    <location>
        <begin position="93"/>
        <end position="268"/>
    </location>
</feature>
<accession>A0A832A118</accession>
<proteinExistence type="predicted"/>
<name>A0A832A118_9BACT</name>
<organism evidence="3">
    <name type="scientific">Desulfacinum infernum</name>
    <dbReference type="NCBI Taxonomy" id="35837"/>
    <lineage>
        <taxon>Bacteria</taxon>
        <taxon>Pseudomonadati</taxon>
        <taxon>Thermodesulfobacteriota</taxon>
        <taxon>Syntrophobacteria</taxon>
        <taxon>Syntrophobacterales</taxon>
        <taxon>Syntrophobacteraceae</taxon>
        <taxon>Desulfacinum</taxon>
    </lineage>
</organism>
<dbReference type="SUPFAM" id="SSF89392">
    <property type="entry name" value="Prokaryotic lipoproteins and lipoprotein localization factors"/>
    <property type="match status" value="1"/>
</dbReference>
<keyword evidence="3" id="KW-0449">Lipoprotein</keyword>
<dbReference type="InterPro" id="IPR029046">
    <property type="entry name" value="LolA/LolB/LppX"/>
</dbReference>
<evidence type="ECO:0000259" key="2">
    <source>
        <dbReference type="Pfam" id="PF17131"/>
    </source>
</evidence>
<dbReference type="InterPro" id="IPR033399">
    <property type="entry name" value="TP_0789-like"/>
</dbReference>
<evidence type="ECO:0000256" key="1">
    <source>
        <dbReference type="ARBA" id="ARBA00022729"/>
    </source>
</evidence>
<dbReference type="AlphaFoldDB" id="A0A832A118"/>
<reference evidence="3" key="1">
    <citation type="journal article" date="2020" name="mSystems">
        <title>Genome- and Community-Level Interaction Insights into Carbon Utilization and Element Cycling Functions of Hydrothermarchaeota in Hydrothermal Sediment.</title>
        <authorList>
            <person name="Zhou Z."/>
            <person name="Liu Y."/>
            <person name="Xu W."/>
            <person name="Pan J."/>
            <person name="Luo Z.H."/>
            <person name="Li M."/>
        </authorList>
    </citation>
    <scope>NUCLEOTIDE SEQUENCE [LARGE SCALE GENOMIC DNA]</scope>
    <source>
        <strain evidence="3">SpSt-456</strain>
    </source>
</reference>
<dbReference type="Pfam" id="PF17131">
    <property type="entry name" value="LolA_like"/>
    <property type="match status" value="1"/>
</dbReference>
<dbReference type="Gene3D" id="2.50.20.10">
    <property type="entry name" value="Lipoprotein localisation LolA/LolB/LppX"/>
    <property type="match status" value="1"/>
</dbReference>
<evidence type="ECO:0000313" key="3">
    <source>
        <dbReference type="EMBL" id="HFK98597.1"/>
    </source>
</evidence>
<dbReference type="EMBL" id="DSTK01000041">
    <property type="protein sequence ID" value="HFK98597.1"/>
    <property type="molecule type" value="Genomic_DNA"/>
</dbReference>
<sequence length="271" mass="31128">MYELLSARRRTLLDKRLTKRHIVLALVFALVWVVFGAPAGSLRAQQTLEPEKLLTCVDNVRNPQGDYALRVKVTSHSPSKEPKTAEYEVLVKGRDKTLIKTLYPPLDRGTSMLMLGYDLWVHMPTIRQPLRISLQQRLLGEVAYGDIARANFSGDYTPSLLDKEPDPATGLLRMELMAKNDQVTYHKVILWIVPENCRPVRAEFYAPSGKLLKTCSYEGYQEVEGLLRPCRLVMEDPLKEGSFSVMEYSSIRSEELPEKFFSKHYMENLRY</sequence>
<gene>
    <name evidence="3" type="ORF">ENS06_14890</name>
</gene>
<dbReference type="PIRSF" id="PIRSF028205">
    <property type="entry name" value="UCP028205"/>
    <property type="match status" value="1"/>
</dbReference>
<dbReference type="CDD" id="cd16329">
    <property type="entry name" value="LolA_like"/>
    <property type="match status" value="1"/>
</dbReference>
<protein>
    <submittedName>
        <fullName evidence="3">Outer membrane lipoprotein-sorting protein</fullName>
    </submittedName>
</protein>
<keyword evidence="1" id="KW-0732">Signal</keyword>
<comment type="caution">
    <text evidence="3">The sequence shown here is derived from an EMBL/GenBank/DDBJ whole genome shotgun (WGS) entry which is preliminary data.</text>
</comment>